<keyword evidence="2" id="KW-1185">Reference proteome</keyword>
<dbReference type="Gene3D" id="3.30.420.10">
    <property type="entry name" value="Ribonuclease H-like superfamily/Ribonuclease H"/>
    <property type="match status" value="1"/>
</dbReference>
<comment type="caution">
    <text evidence="1">The sequence shown here is derived from an EMBL/GenBank/DDBJ whole genome shotgun (WGS) entry which is preliminary data.</text>
</comment>
<gene>
    <name evidence="1" type="ORF">L596_025611</name>
</gene>
<evidence type="ECO:0000313" key="1">
    <source>
        <dbReference type="EMBL" id="TKR65166.1"/>
    </source>
</evidence>
<dbReference type="Proteomes" id="UP000298663">
    <property type="component" value="Unassembled WGS sequence"/>
</dbReference>
<name>A0A4U5M8A4_STECR</name>
<protein>
    <submittedName>
        <fullName evidence="1">Uncharacterized protein</fullName>
    </submittedName>
</protein>
<dbReference type="InterPro" id="IPR036397">
    <property type="entry name" value="RNaseH_sf"/>
</dbReference>
<proteinExistence type="predicted"/>
<sequence>MLEAEAPGFMKLQEWPASSPNLAPCDYRLWHWLNTRVYQGEDPRSKAELKQKIRSAWNELPNDVVAGWIREFLPRAVINQEGRQIQQFFNRV</sequence>
<dbReference type="GO" id="GO:0003676">
    <property type="term" value="F:nucleic acid binding"/>
    <property type="evidence" value="ECO:0007669"/>
    <property type="project" value="InterPro"/>
</dbReference>
<dbReference type="AlphaFoldDB" id="A0A4U5M8A4"/>
<accession>A0A4U5M8A4</accession>
<dbReference type="OrthoDB" id="7951431at2759"/>
<reference evidence="1 2" key="1">
    <citation type="journal article" date="2015" name="Genome Biol.">
        <title>Comparative genomics of Steinernema reveals deeply conserved gene regulatory networks.</title>
        <authorList>
            <person name="Dillman A.R."/>
            <person name="Macchietto M."/>
            <person name="Porter C.F."/>
            <person name="Rogers A."/>
            <person name="Williams B."/>
            <person name="Antoshechkin I."/>
            <person name="Lee M.M."/>
            <person name="Goodwin Z."/>
            <person name="Lu X."/>
            <person name="Lewis E.E."/>
            <person name="Goodrich-Blair H."/>
            <person name="Stock S.P."/>
            <person name="Adams B.J."/>
            <person name="Sternberg P.W."/>
            <person name="Mortazavi A."/>
        </authorList>
    </citation>
    <scope>NUCLEOTIDE SEQUENCE [LARGE SCALE GENOMIC DNA]</scope>
    <source>
        <strain evidence="1 2">ALL</strain>
    </source>
</reference>
<reference evidence="1 2" key="2">
    <citation type="journal article" date="2019" name="G3 (Bethesda)">
        <title>Hybrid Assembly of the Genome of the Entomopathogenic Nematode Steinernema carpocapsae Identifies the X-Chromosome.</title>
        <authorList>
            <person name="Serra L."/>
            <person name="Macchietto M."/>
            <person name="Macias-Munoz A."/>
            <person name="McGill C.J."/>
            <person name="Rodriguez I.M."/>
            <person name="Rodriguez B."/>
            <person name="Murad R."/>
            <person name="Mortazavi A."/>
        </authorList>
    </citation>
    <scope>NUCLEOTIDE SEQUENCE [LARGE SCALE GENOMIC DNA]</scope>
    <source>
        <strain evidence="1 2">ALL</strain>
    </source>
</reference>
<dbReference type="EMBL" id="AZBU02000009">
    <property type="protein sequence ID" value="TKR65166.1"/>
    <property type="molecule type" value="Genomic_DNA"/>
</dbReference>
<evidence type="ECO:0000313" key="2">
    <source>
        <dbReference type="Proteomes" id="UP000298663"/>
    </source>
</evidence>
<organism evidence="1 2">
    <name type="scientific">Steinernema carpocapsae</name>
    <name type="common">Entomopathogenic nematode</name>
    <dbReference type="NCBI Taxonomy" id="34508"/>
    <lineage>
        <taxon>Eukaryota</taxon>
        <taxon>Metazoa</taxon>
        <taxon>Ecdysozoa</taxon>
        <taxon>Nematoda</taxon>
        <taxon>Chromadorea</taxon>
        <taxon>Rhabditida</taxon>
        <taxon>Tylenchina</taxon>
        <taxon>Panagrolaimomorpha</taxon>
        <taxon>Strongyloidoidea</taxon>
        <taxon>Steinernematidae</taxon>
        <taxon>Steinernema</taxon>
    </lineage>
</organism>